<name>A0AA39GE91_SARSR</name>
<dbReference type="InterPro" id="IPR020617">
    <property type="entry name" value="Thiolase_C"/>
</dbReference>
<dbReference type="CDD" id="cd00751">
    <property type="entry name" value="thiolase"/>
    <property type="match status" value="1"/>
</dbReference>
<dbReference type="Pfam" id="PF02803">
    <property type="entry name" value="Thiolase_C"/>
    <property type="match status" value="1"/>
</dbReference>
<comment type="catalytic activity">
    <reaction evidence="8">
        <text>an acyl-CoA + acetyl-CoA = a 3-oxoacyl-CoA + CoA</text>
        <dbReference type="Rhea" id="RHEA:21564"/>
        <dbReference type="ChEBI" id="CHEBI:57287"/>
        <dbReference type="ChEBI" id="CHEBI:57288"/>
        <dbReference type="ChEBI" id="CHEBI:58342"/>
        <dbReference type="ChEBI" id="CHEBI:90726"/>
        <dbReference type="EC" id="2.3.1.16"/>
    </reaction>
</comment>
<evidence type="ECO:0000259" key="12">
    <source>
        <dbReference type="Pfam" id="PF02803"/>
    </source>
</evidence>
<dbReference type="GO" id="GO:0006635">
    <property type="term" value="P:fatty acid beta-oxidation"/>
    <property type="evidence" value="ECO:0007669"/>
    <property type="project" value="TreeGrafter"/>
</dbReference>
<evidence type="ECO:0000256" key="5">
    <source>
        <dbReference type="ARBA" id="ARBA00022958"/>
    </source>
</evidence>
<keyword evidence="5" id="KW-0630">Potassium</keyword>
<evidence type="ECO:0000256" key="4">
    <source>
        <dbReference type="ARBA" id="ARBA00022679"/>
    </source>
</evidence>
<accession>A0AA39GE91</accession>
<feature type="active site" description="Acyl-thioester intermediate" evidence="9">
    <location>
        <position position="121"/>
    </location>
</feature>
<dbReference type="PIRSF" id="PIRSF000429">
    <property type="entry name" value="Ac-CoA_Ac_transf"/>
    <property type="match status" value="1"/>
</dbReference>
<evidence type="ECO:0000256" key="9">
    <source>
        <dbReference type="PIRSR" id="PIRSR000429-1"/>
    </source>
</evidence>
<dbReference type="InterPro" id="IPR020616">
    <property type="entry name" value="Thiolase_N"/>
</dbReference>
<dbReference type="InterPro" id="IPR050215">
    <property type="entry name" value="Thiolase-like_sf_Thiolase"/>
</dbReference>
<feature type="domain" description="Thiolase N-terminal" evidence="11">
    <location>
        <begin position="37"/>
        <end position="292"/>
    </location>
</feature>
<organism evidence="13 14">
    <name type="scientific">Sarocladium strictum</name>
    <name type="common">Black bundle disease fungus</name>
    <name type="synonym">Acremonium strictum</name>
    <dbReference type="NCBI Taxonomy" id="5046"/>
    <lineage>
        <taxon>Eukaryota</taxon>
        <taxon>Fungi</taxon>
        <taxon>Dikarya</taxon>
        <taxon>Ascomycota</taxon>
        <taxon>Pezizomycotina</taxon>
        <taxon>Sordariomycetes</taxon>
        <taxon>Hypocreomycetidae</taxon>
        <taxon>Hypocreales</taxon>
        <taxon>Sarocladiaceae</taxon>
        <taxon>Sarocladium</taxon>
    </lineage>
</organism>
<sequence>MSTPTQRIQHLSAQLRGPARTDEAALTAIQKKNPNDVVITLAIRTPLTKARKGYFKDTQLEGLLVPLLETVIQKSGLEPNQVEEIVLGNVLHKDAPFMLRASGLAAGFPASTAISHVSRWCSSGLLAVEAVANKVASGGIDIGLAVGAESMSTNPDNGAPQYPAEFMAKQVIQDVTQPMGWTSENVAGDFGVTREKQDAYAAASWQKAEAAQKAGYTADEIVPIATKWKDPKTGEVREVVADRDDGIRPGTTSEGLSKIRAAFPQWPPSTTTGGNASQITDGAAAILLMRRSVAEKLGQPIIGKFVMSTVAGIEPRIMGIGPTVAIPKLLSKVGISKESVDIFEINEAFASMLAYCTETLQIDPARLNPRGGAIAFGHPLGCTGARQIVTALSELKRTGGRIAVTSMCIGTGMGMAALVVAE</sequence>
<evidence type="ECO:0000313" key="13">
    <source>
        <dbReference type="EMBL" id="KAK0385566.1"/>
    </source>
</evidence>
<evidence type="ECO:0000256" key="8">
    <source>
        <dbReference type="ARBA" id="ARBA00047605"/>
    </source>
</evidence>
<dbReference type="InterPro" id="IPR020610">
    <property type="entry name" value="Thiolase_AS"/>
</dbReference>
<dbReference type="GO" id="GO:0010124">
    <property type="term" value="P:phenylacetate catabolic process"/>
    <property type="evidence" value="ECO:0007669"/>
    <property type="project" value="TreeGrafter"/>
</dbReference>
<keyword evidence="14" id="KW-1185">Reference proteome</keyword>
<protein>
    <recommendedName>
        <fullName evidence="7">acetyl-CoA C-acyltransferase</fullName>
        <ecNumber evidence="7">2.3.1.16</ecNumber>
    </recommendedName>
</protein>
<comment type="pathway">
    <text evidence="2">Lipid metabolism; fatty acid metabolism.</text>
</comment>
<dbReference type="EMBL" id="JAPDFR010000006">
    <property type="protein sequence ID" value="KAK0385566.1"/>
    <property type="molecule type" value="Genomic_DNA"/>
</dbReference>
<dbReference type="SUPFAM" id="SSF53901">
    <property type="entry name" value="Thiolase-like"/>
    <property type="match status" value="2"/>
</dbReference>
<evidence type="ECO:0000313" key="14">
    <source>
        <dbReference type="Proteomes" id="UP001175261"/>
    </source>
</evidence>
<dbReference type="EC" id="2.3.1.16" evidence="7"/>
<dbReference type="Gene3D" id="3.40.47.10">
    <property type="match status" value="2"/>
</dbReference>
<feature type="active site" description="Proton acceptor" evidence="9">
    <location>
        <position position="378"/>
    </location>
</feature>
<evidence type="ECO:0000259" key="11">
    <source>
        <dbReference type="Pfam" id="PF00108"/>
    </source>
</evidence>
<dbReference type="AlphaFoldDB" id="A0AA39GE91"/>
<comment type="similarity">
    <text evidence="3 10">Belongs to the thiolase-like superfamily. Thiolase family.</text>
</comment>
<dbReference type="InterPro" id="IPR020613">
    <property type="entry name" value="Thiolase_CS"/>
</dbReference>
<evidence type="ECO:0000256" key="7">
    <source>
        <dbReference type="ARBA" id="ARBA00024073"/>
    </source>
</evidence>
<dbReference type="PROSITE" id="PS00098">
    <property type="entry name" value="THIOLASE_1"/>
    <property type="match status" value="1"/>
</dbReference>
<dbReference type="PANTHER" id="PTHR43853">
    <property type="entry name" value="3-KETOACYL-COA THIOLASE, PEROXISOMAL"/>
    <property type="match status" value="1"/>
</dbReference>
<comment type="cofactor">
    <cofactor evidence="1">
        <name>K(+)</name>
        <dbReference type="ChEBI" id="CHEBI:29103"/>
    </cofactor>
</comment>
<comment type="caution">
    <text evidence="13">The sequence shown here is derived from an EMBL/GenBank/DDBJ whole genome shotgun (WGS) entry which is preliminary data.</text>
</comment>
<dbReference type="InterPro" id="IPR016039">
    <property type="entry name" value="Thiolase-like"/>
</dbReference>
<proteinExistence type="inferred from homology"/>
<reference evidence="13" key="1">
    <citation type="submission" date="2022-10" db="EMBL/GenBank/DDBJ databases">
        <title>Determination and structural analysis of whole genome sequence of Sarocladium strictum F4-1.</title>
        <authorList>
            <person name="Hu L."/>
            <person name="Jiang Y."/>
        </authorList>
    </citation>
    <scope>NUCLEOTIDE SEQUENCE</scope>
    <source>
        <strain evidence="13">F4-1</strain>
    </source>
</reference>
<evidence type="ECO:0000256" key="6">
    <source>
        <dbReference type="ARBA" id="ARBA00023315"/>
    </source>
</evidence>
<feature type="active site" description="Proton acceptor" evidence="9">
    <location>
        <position position="408"/>
    </location>
</feature>
<feature type="domain" description="Thiolase C-terminal" evidence="12">
    <location>
        <begin position="302"/>
        <end position="419"/>
    </location>
</feature>
<dbReference type="PROSITE" id="PS00099">
    <property type="entry name" value="THIOLASE_3"/>
    <property type="match status" value="1"/>
</dbReference>
<dbReference type="InterPro" id="IPR002155">
    <property type="entry name" value="Thiolase"/>
</dbReference>
<keyword evidence="6 10" id="KW-0012">Acyltransferase</keyword>
<dbReference type="GO" id="GO:0005777">
    <property type="term" value="C:peroxisome"/>
    <property type="evidence" value="ECO:0007669"/>
    <property type="project" value="TreeGrafter"/>
</dbReference>
<dbReference type="InterPro" id="IPR020615">
    <property type="entry name" value="Thiolase_acyl_enz_int_AS"/>
</dbReference>
<dbReference type="PANTHER" id="PTHR43853:SF12">
    <property type="entry name" value="ACETYL-COA C-ACETYLTRANSFERASE"/>
    <property type="match status" value="1"/>
</dbReference>
<dbReference type="Proteomes" id="UP001175261">
    <property type="component" value="Unassembled WGS sequence"/>
</dbReference>
<dbReference type="PROSITE" id="PS00737">
    <property type="entry name" value="THIOLASE_2"/>
    <property type="match status" value="1"/>
</dbReference>
<evidence type="ECO:0000256" key="1">
    <source>
        <dbReference type="ARBA" id="ARBA00001958"/>
    </source>
</evidence>
<keyword evidence="4 10" id="KW-0808">Transferase</keyword>
<dbReference type="Pfam" id="PF00108">
    <property type="entry name" value="Thiolase_N"/>
    <property type="match status" value="1"/>
</dbReference>
<evidence type="ECO:0000256" key="2">
    <source>
        <dbReference type="ARBA" id="ARBA00004872"/>
    </source>
</evidence>
<evidence type="ECO:0000256" key="3">
    <source>
        <dbReference type="ARBA" id="ARBA00010982"/>
    </source>
</evidence>
<evidence type="ECO:0000256" key="10">
    <source>
        <dbReference type="RuleBase" id="RU003557"/>
    </source>
</evidence>
<gene>
    <name evidence="13" type="ORF">NLU13_6745</name>
</gene>
<dbReference type="GO" id="GO:0003988">
    <property type="term" value="F:acetyl-CoA C-acyltransferase activity"/>
    <property type="evidence" value="ECO:0007669"/>
    <property type="project" value="UniProtKB-EC"/>
</dbReference>
<dbReference type="NCBIfam" id="TIGR01930">
    <property type="entry name" value="AcCoA-C-Actrans"/>
    <property type="match status" value="1"/>
</dbReference>